<dbReference type="AlphaFoldDB" id="A0A3Q7ETT8"/>
<proteinExistence type="predicted"/>
<dbReference type="EnsemblPlants" id="Solyc01g011075.1.1">
    <property type="protein sequence ID" value="Solyc01g011075.1.1"/>
    <property type="gene ID" value="Solyc01g011075.1"/>
</dbReference>
<dbReference type="STRING" id="4081.A0A3Q7ETT8"/>
<name>A0A3Q7ETT8_SOLLC</name>
<dbReference type="InParanoid" id="A0A3Q7ETT8"/>
<evidence type="ECO:0000313" key="2">
    <source>
        <dbReference type="Proteomes" id="UP000004994"/>
    </source>
</evidence>
<reference evidence="1" key="1">
    <citation type="journal article" date="2012" name="Nature">
        <title>The tomato genome sequence provides insights into fleshy fruit evolution.</title>
        <authorList>
            <consortium name="Tomato Genome Consortium"/>
        </authorList>
    </citation>
    <scope>NUCLEOTIDE SEQUENCE [LARGE SCALE GENOMIC DNA]</scope>
    <source>
        <strain evidence="1">cv. Heinz 1706</strain>
    </source>
</reference>
<reference evidence="1" key="2">
    <citation type="submission" date="2019-01" db="UniProtKB">
        <authorList>
            <consortium name="EnsemblPlants"/>
        </authorList>
    </citation>
    <scope>IDENTIFICATION</scope>
    <source>
        <strain evidence="1">cv. Heinz 1706</strain>
    </source>
</reference>
<accession>A0A3Q7ETT8</accession>
<protein>
    <recommendedName>
        <fullName evidence="3">Reverse transcriptase Ty1/copia-type domain-containing protein</fullName>
    </recommendedName>
</protein>
<organism evidence="1">
    <name type="scientific">Solanum lycopersicum</name>
    <name type="common">Tomato</name>
    <name type="synonym">Lycopersicon esculentum</name>
    <dbReference type="NCBI Taxonomy" id="4081"/>
    <lineage>
        <taxon>Eukaryota</taxon>
        <taxon>Viridiplantae</taxon>
        <taxon>Streptophyta</taxon>
        <taxon>Embryophyta</taxon>
        <taxon>Tracheophyta</taxon>
        <taxon>Spermatophyta</taxon>
        <taxon>Magnoliopsida</taxon>
        <taxon>eudicotyledons</taxon>
        <taxon>Gunneridae</taxon>
        <taxon>Pentapetalae</taxon>
        <taxon>asterids</taxon>
        <taxon>lamiids</taxon>
        <taxon>Solanales</taxon>
        <taxon>Solanaceae</taxon>
        <taxon>Solanoideae</taxon>
        <taxon>Solaneae</taxon>
        <taxon>Solanum</taxon>
        <taxon>Solanum subgen. Lycopersicon</taxon>
    </lineage>
</organism>
<sequence>QGLGDTVFVLIYVDDIIFTGRNIFSVDEGNLHYFLGVEVIRSSDGLILTQMNYVNKILNVELITDCKSVHTPMSASELLTLFDVTHLTDITRYR</sequence>
<dbReference type="Proteomes" id="UP000004994">
    <property type="component" value="Chromosome 1"/>
</dbReference>
<keyword evidence="2" id="KW-1185">Reference proteome</keyword>
<evidence type="ECO:0008006" key="3">
    <source>
        <dbReference type="Google" id="ProtNLM"/>
    </source>
</evidence>
<evidence type="ECO:0000313" key="1">
    <source>
        <dbReference type="EnsemblPlants" id="Solyc01g011075.1.1"/>
    </source>
</evidence>
<dbReference type="Gramene" id="Solyc01g011075.1.1">
    <property type="protein sequence ID" value="Solyc01g011075.1.1"/>
    <property type="gene ID" value="Solyc01g011075.1"/>
</dbReference>